<protein>
    <submittedName>
        <fullName evidence="3">Uncharacterized protein</fullName>
    </submittedName>
</protein>
<feature type="coiled-coil region" evidence="1">
    <location>
        <begin position="265"/>
        <end position="324"/>
    </location>
</feature>
<evidence type="ECO:0000313" key="4">
    <source>
        <dbReference type="Proteomes" id="UP000218334"/>
    </source>
</evidence>
<proteinExistence type="predicted"/>
<feature type="region of interest" description="Disordered" evidence="2">
    <location>
        <begin position="404"/>
        <end position="432"/>
    </location>
</feature>
<organism evidence="3 4">
    <name type="scientific">Armillaria solidipes</name>
    <dbReference type="NCBI Taxonomy" id="1076256"/>
    <lineage>
        <taxon>Eukaryota</taxon>
        <taxon>Fungi</taxon>
        <taxon>Dikarya</taxon>
        <taxon>Basidiomycota</taxon>
        <taxon>Agaricomycotina</taxon>
        <taxon>Agaricomycetes</taxon>
        <taxon>Agaricomycetidae</taxon>
        <taxon>Agaricales</taxon>
        <taxon>Marasmiineae</taxon>
        <taxon>Physalacriaceae</taxon>
        <taxon>Armillaria</taxon>
    </lineage>
</organism>
<evidence type="ECO:0000256" key="2">
    <source>
        <dbReference type="SAM" id="MobiDB-lite"/>
    </source>
</evidence>
<name>A0A2H3BWH7_9AGAR</name>
<evidence type="ECO:0000313" key="3">
    <source>
        <dbReference type="EMBL" id="PBK75209.1"/>
    </source>
</evidence>
<evidence type="ECO:0000256" key="1">
    <source>
        <dbReference type="SAM" id="Coils"/>
    </source>
</evidence>
<reference evidence="4" key="1">
    <citation type="journal article" date="2017" name="Nat. Ecol. Evol.">
        <title>Genome expansion and lineage-specific genetic innovations in the forest pathogenic fungi Armillaria.</title>
        <authorList>
            <person name="Sipos G."/>
            <person name="Prasanna A.N."/>
            <person name="Walter M.C."/>
            <person name="O'Connor E."/>
            <person name="Balint B."/>
            <person name="Krizsan K."/>
            <person name="Kiss B."/>
            <person name="Hess J."/>
            <person name="Varga T."/>
            <person name="Slot J."/>
            <person name="Riley R."/>
            <person name="Boka B."/>
            <person name="Rigling D."/>
            <person name="Barry K."/>
            <person name="Lee J."/>
            <person name="Mihaltcheva S."/>
            <person name="LaButti K."/>
            <person name="Lipzen A."/>
            <person name="Waldron R."/>
            <person name="Moloney N.M."/>
            <person name="Sperisen C."/>
            <person name="Kredics L."/>
            <person name="Vagvoelgyi C."/>
            <person name="Patrignani A."/>
            <person name="Fitzpatrick D."/>
            <person name="Nagy I."/>
            <person name="Doyle S."/>
            <person name="Anderson J.B."/>
            <person name="Grigoriev I.V."/>
            <person name="Gueldener U."/>
            <person name="Muensterkoetter M."/>
            <person name="Nagy L.G."/>
        </authorList>
    </citation>
    <scope>NUCLEOTIDE SEQUENCE [LARGE SCALE GENOMIC DNA]</scope>
    <source>
        <strain evidence="4">28-4</strain>
    </source>
</reference>
<feature type="compositionally biased region" description="Basic and acidic residues" evidence="2">
    <location>
        <begin position="419"/>
        <end position="432"/>
    </location>
</feature>
<keyword evidence="1" id="KW-0175">Coiled coil</keyword>
<gene>
    <name evidence="3" type="ORF">ARMSODRAFT_1080831</name>
</gene>
<dbReference type="EMBL" id="KZ293418">
    <property type="protein sequence ID" value="PBK75209.1"/>
    <property type="molecule type" value="Genomic_DNA"/>
</dbReference>
<dbReference type="Proteomes" id="UP000218334">
    <property type="component" value="Unassembled WGS sequence"/>
</dbReference>
<sequence length="432" mass="48986">MTTESHPPDSLFAGLDCPVQTLKTVVHEENTKKPGPARIAEWLSNNTKLSCKSCLEKREFCEPFGTRLYCSNTSCRNSGKTCSRVEDEVFDRVRARLPNLTREQFQYLKDEPWQKNTSVAAGASSTSPPASLTIVDDFHMDLNNTPTIPKRRTKKFLPVSPNKTAYAVSLALQRNAQIAECQDLTHRLQEKEQEVVKLTGTLSSMEEKIAELEAKLSKTEAAAKIVISTPSADRKLRQELTAALAQTETLQKQHNEYRELIQVQLNDKESALRSSASELDQVKKQLSDTQRVAETEIQDIRRQANDALSEKMKYEAQVKSLLRTIDSNRDFQQQRDLVDYLHISAHCKRLLDAAADFEQQSDASKYAVTVIEEHVEALANITERNRHSIPLDFRRLNNIVKLREGDGEKTDGEESYSTELHEPSAKRKRITE</sequence>
<accession>A0A2H3BWH7</accession>
<feature type="coiled-coil region" evidence="1">
    <location>
        <begin position="174"/>
        <end position="222"/>
    </location>
</feature>
<dbReference type="AlphaFoldDB" id="A0A2H3BWH7"/>
<keyword evidence="4" id="KW-1185">Reference proteome</keyword>